<protein>
    <submittedName>
        <fullName evidence="1">Uncharacterized protein</fullName>
    </submittedName>
</protein>
<accession>C0PLM0</accession>
<dbReference type="EMBL" id="BT069189">
    <property type="protein sequence ID" value="ACN36086.1"/>
    <property type="molecule type" value="mRNA"/>
</dbReference>
<name>C0PLM0_MAIZE</name>
<reference evidence="1" key="1">
    <citation type="journal article" date="2009" name="PLoS Genet.">
        <title>Sequencing, mapping, and analysis of 27,455 maize full-length cDNAs.</title>
        <authorList>
            <person name="Soderlund C."/>
            <person name="Descour A."/>
            <person name="Kudrna D."/>
            <person name="Bomhoff M."/>
            <person name="Boyd L."/>
            <person name="Currie J."/>
            <person name="Angelova A."/>
            <person name="Collura K."/>
            <person name="Wissotski M."/>
            <person name="Ashley E."/>
            <person name="Morrow D."/>
            <person name="Fernandes J."/>
            <person name="Walbot V."/>
            <person name="Yu Y."/>
        </authorList>
    </citation>
    <scope>NUCLEOTIDE SEQUENCE</scope>
    <source>
        <strain evidence="1">B73</strain>
    </source>
</reference>
<sequence>MMSKRTETLAGFQSTYRHHSACRANSRALETVLLLLRQTQTARTKENHLLIGADRVKQLGRPLPDLHVLDLQPLPHPGELLPGGSVRPHQRLEHRCAQILLHLLQSPHVPLGPIDVLVLLEVAHQGLRHGGRRHPNPAAAVPLLHRAVRAPMGHLEIPRLEVMLHEDLPCLGVQPSAAHLGTLLHGDSFVKHALGNVRLDHSVCYPDVIFWMLRLEVLCCLVPGFLGARLIIRRVTWRFWICTRCIICPRALCVGLGWMDVSGFPLLKTGFGSRQVLQVGQNLNHVKVAHVCHSRVIPLQRSPDTVNFH</sequence>
<reference evidence="1" key="2">
    <citation type="submission" date="2012-06" db="EMBL/GenBank/DDBJ databases">
        <authorList>
            <person name="Yu Y."/>
            <person name="Currie J."/>
            <person name="Lomeli R."/>
            <person name="Angelova A."/>
            <person name="Collura K."/>
            <person name="Wissotski M."/>
            <person name="Campos D."/>
            <person name="Kudrna D."/>
            <person name="Golser W."/>
            <person name="Ashely E."/>
            <person name="Descour A."/>
            <person name="Fernandes J."/>
            <person name="Soderlund C."/>
            <person name="Walbot V."/>
        </authorList>
    </citation>
    <scope>NUCLEOTIDE SEQUENCE</scope>
    <source>
        <strain evidence="1">B73</strain>
    </source>
</reference>
<organism evidence="1">
    <name type="scientific">Zea mays</name>
    <name type="common">Maize</name>
    <dbReference type="NCBI Taxonomy" id="4577"/>
    <lineage>
        <taxon>Eukaryota</taxon>
        <taxon>Viridiplantae</taxon>
        <taxon>Streptophyta</taxon>
        <taxon>Embryophyta</taxon>
        <taxon>Tracheophyta</taxon>
        <taxon>Spermatophyta</taxon>
        <taxon>Magnoliopsida</taxon>
        <taxon>Liliopsida</taxon>
        <taxon>Poales</taxon>
        <taxon>Poaceae</taxon>
        <taxon>PACMAD clade</taxon>
        <taxon>Panicoideae</taxon>
        <taxon>Andropogonodae</taxon>
        <taxon>Andropogoneae</taxon>
        <taxon>Tripsacinae</taxon>
        <taxon>Zea</taxon>
    </lineage>
</organism>
<dbReference type="AlphaFoldDB" id="C0PLM0"/>
<evidence type="ECO:0000313" key="1">
    <source>
        <dbReference type="EMBL" id="ACN36086.1"/>
    </source>
</evidence>
<proteinExistence type="evidence at transcript level"/>